<reference evidence="2" key="1">
    <citation type="submission" date="2017-03" db="EMBL/GenBank/DDBJ databases">
        <title>Phytopthora megakarya and P. palmivora, two closely related causual agents of cacao black pod achieved similar genome size and gene model numbers by different mechanisms.</title>
        <authorList>
            <person name="Ali S."/>
            <person name="Shao J."/>
            <person name="Larry D.J."/>
            <person name="Kronmiller B."/>
            <person name="Shen D."/>
            <person name="Strem M.D."/>
            <person name="Melnick R.L."/>
            <person name="Guiltinan M.J."/>
            <person name="Tyler B.M."/>
            <person name="Meinhardt L.W."/>
            <person name="Bailey B.A."/>
        </authorList>
    </citation>
    <scope>NUCLEOTIDE SEQUENCE [LARGE SCALE GENOMIC DNA]</scope>
    <source>
        <strain evidence="2">zdho120</strain>
    </source>
</reference>
<evidence type="ECO:0000313" key="2">
    <source>
        <dbReference type="Proteomes" id="UP000198211"/>
    </source>
</evidence>
<sequence length="167" mass="19118">MEVSYICGRTRDPRADSEGNIAFRNSYLQIKVSNLNARKYPKIREFFLDERFCNVNQVAGSTWLPKHSARYSSSGCYHGNFNGTLFLKWFEGVCAVLELVYAPCRIHMDGAAYSKVQINAPSSAALKAELKNWLREQGCYVPGDYTRKQLRAVIAQVSYFTFQILFF</sequence>
<proteinExistence type="predicted"/>
<dbReference type="Proteomes" id="UP000198211">
    <property type="component" value="Unassembled WGS sequence"/>
</dbReference>
<dbReference type="OrthoDB" id="2441967at2759"/>
<organism evidence="1 2">
    <name type="scientific">Phytophthora megakarya</name>
    <dbReference type="NCBI Taxonomy" id="4795"/>
    <lineage>
        <taxon>Eukaryota</taxon>
        <taxon>Sar</taxon>
        <taxon>Stramenopiles</taxon>
        <taxon>Oomycota</taxon>
        <taxon>Peronosporomycetes</taxon>
        <taxon>Peronosporales</taxon>
        <taxon>Peronosporaceae</taxon>
        <taxon>Phytophthora</taxon>
    </lineage>
</organism>
<accession>A0A225VPA5</accession>
<dbReference type="EMBL" id="NBNE01003794">
    <property type="protein sequence ID" value="OWZ06849.1"/>
    <property type="molecule type" value="Genomic_DNA"/>
</dbReference>
<evidence type="ECO:0000313" key="1">
    <source>
        <dbReference type="EMBL" id="OWZ06849.1"/>
    </source>
</evidence>
<gene>
    <name evidence="1" type="ORF">PHMEG_00020844</name>
</gene>
<dbReference type="AlphaFoldDB" id="A0A225VPA5"/>
<comment type="caution">
    <text evidence="1">The sequence shown here is derived from an EMBL/GenBank/DDBJ whole genome shotgun (WGS) entry which is preliminary data.</text>
</comment>
<name>A0A225VPA5_9STRA</name>
<keyword evidence="2" id="KW-1185">Reference proteome</keyword>
<protein>
    <submittedName>
        <fullName evidence="1">Uncharacterized protein</fullName>
    </submittedName>
</protein>